<dbReference type="Gene3D" id="1.10.10.10">
    <property type="entry name" value="Winged helix-like DNA-binding domain superfamily/Winged helix DNA-binding domain"/>
    <property type="match status" value="2"/>
</dbReference>
<keyword evidence="2" id="KW-0238">DNA-binding</keyword>
<dbReference type="GO" id="GO:0006950">
    <property type="term" value="P:response to stress"/>
    <property type="evidence" value="ECO:0007669"/>
    <property type="project" value="TreeGrafter"/>
</dbReference>
<dbReference type="InterPro" id="IPR039422">
    <property type="entry name" value="MarR/SlyA-like"/>
</dbReference>
<dbReference type="PANTHER" id="PTHR33164">
    <property type="entry name" value="TRANSCRIPTIONAL REGULATOR, MARR FAMILY"/>
    <property type="match status" value="1"/>
</dbReference>
<feature type="domain" description="HTH marR-type" evidence="4">
    <location>
        <begin position="213"/>
        <end position="341"/>
    </location>
</feature>
<keyword evidence="6" id="KW-1185">Reference proteome</keyword>
<evidence type="ECO:0000313" key="6">
    <source>
        <dbReference type="Proteomes" id="UP001138757"/>
    </source>
</evidence>
<dbReference type="Proteomes" id="UP001138757">
    <property type="component" value="Unassembled WGS sequence"/>
</dbReference>
<dbReference type="SMART" id="SM00347">
    <property type="entry name" value="HTH_MARR"/>
    <property type="match status" value="2"/>
</dbReference>
<dbReference type="PROSITE" id="PS50995">
    <property type="entry name" value="HTH_MARR_2"/>
    <property type="match status" value="1"/>
</dbReference>
<dbReference type="Pfam" id="PF12802">
    <property type="entry name" value="MarR_2"/>
    <property type="match status" value="2"/>
</dbReference>
<evidence type="ECO:0000256" key="1">
    <source>
        <dbReference type="ARBA" id="ARBA00023015"/>
    </source>
</evidence>
<reference evidence="5" key="1">
    <citation type="submission" date="2021-05" db="EMBL/GenBank/DDBJ databases">
        <title>Genome of Sphingobium sp. strain.</title>
        <authorList>
            <person name="Fan R."/>
        </authorList>
    </citation>
    <scope>NUCLEOTIDE SEQUENCE</scope>
    <source>
        <strain evidence="5">H33</strain>
    </source>
</reference>
<dbReference type="GO" id="GO:0003677">
    <property type="term" value="F:DNA binding"/>
    <property type="evidence" value="ECO:0007669"/>
    <property type="project" value="UniProtKB-KW"/>
</dbReference>
<gene>
    <name evidence="5" type="ORF">KK488_14660</name>
</gene>
<dbReference type="InterPro" id="IPR036390">
    <property type="entry name" value="WH_DNA-bd_sf"/>
</dbReference>
<sequence length="353" mass="39252">MRALDRLYNVAILKRLCEERTLAELIDEKVAGGTRAPMHERLVGARLFGLIRLVRESGVHAYEREIGYKEIQRQLIIMIGVTGGLSSHEIVSLTGHEKAQVSRAIKPLEEAGLIERERLRAKLTLLPPGKKIFDRIMTISRARDAALTAGIEADDLKRFIAMTEELTRHAATLYAEERRLSAEAGVIGACSAAAGPPAWPTGPDGRKPTPLLTPKLISLIAYLKRSAMLAYQRSHGLSHFQWQVLAIIGETPPVPLARLIVMMGRDKSQVGRTVAHLEQAGLIERTRPTRRRDIMLEPTAKGADFFQSLYDLAMRREDALWSGHDAAGRAFYIATIDRLTVNARDMLEKEEAA</sequence>
<evidence type="ECO:0000259" key="4">
    <source>
        <dbReference type="PROSITE" id="PS50995"/>
    </source>
</evidence>
<comment type="caution">
    <text evidence="5">The sequence shown here is derived from an EMBL/GenBank/DDBJ whole genome shotgun (WGS) entry which is preliminary data.</text>
</comment>
<dbReference type="PANTHER" id="PTHR33164:SF64">
    <property type="entry name" value="TRANSCRIPTIONAL REGULATOR SLYA"/>
    <property type="match status" value="1"/>
</dbReference>
<name>A0A9X1DE32_9SPHN</name>
<accession>A0A9X1DE32</accession>
<evidence type="ECO:0000256" key="2">
    <source>
        <dbReference type="ARBA" id="ARBA00023125"/>
    </source>
</evidence>
<keyword evidence="1" id="KW-0805">Transcription regulation</keyword>
<evidence type="ECO:0000256" key="3">
    <source>
        <dbReference type="ARBA" id="ARBA00023163"/>
    </source>
</evidence>
<dbReference type="GO" id="GO:0003700">
    <property type="term" value="F:DNA-binding transcription factor activity"/>
    <property type="evidence" value="ECO:0007669"/>
    <property type="project" value="InterPro"/>
</dbReference>
<organism evidence="5 6">
    <name type="scientific">Sphingobium nicotianae</name>
    <dbReference type="NCBI Taxonomy" id="2782607"/>
    <lineage>
        <taxon>Bacteria</taxon>
        <taxon>Pseudomonadati</taxon>
        <taxon>Pseudomonadota</taxon>
        <taxon>Alphaproteobacteria</taxon>
        <taxon>Sphingomonadales</taxon>
        <taxon>Sphingomonadaceae</taxon>
        <taxon>Sphingobium</taxon>
    </lineage>
</organism>
<dbReference type="AlphaFoldDB" id="A0A9X1DE32"/>
<protein>
    <submittedName>
        <fullName evidence="5">MarR family transcriptional regulator</fullName>
    </submittedName>
</protein>
<dbReference type="SUPFAM" id="SSF46785">
    <property type="entry name" value="Winged helix' DNA-binding domain"/>
    <property type="match status" value="2"/>
</dbReference>
<dbReference type="EMBL" id="JAHGAW010000009">
    <property type="protein sequence ID" value="MBT2188194.1"/>
    <property type="molecule type" value="Genomic_DNA"/>
</dbReference>
<dbReference type="InterPro" id="IPR036388">
    <property type="entry name" value="WH-like_DNA-bd_sf"/>
</dbReference>
<dbReference type="InterPro" id="IPR000835">
    <property type="entry name" value="HTH_MarR-typ"/>
</dbReference>
<proteinExistence type="predicted"/>
<keyword evidence="3" id="KW-0804">Transcription</keyword>
<evidence type="ECO:0000313" key="5">
    <source>
        <dbReference type="EMBL" id="MBT2188194.1"/>
    </source>
</evidence>